<protein>
    <submittedName>
        <fullName evidence="3">Uncharacterized protein</fullName>
    </submittedName>
</protein>
<reference evidence="4" key="1">
    <citation type="journal article" date="2016" name="Nature">
        <title>Genome evolution in the allotetraploid frog Xenopus laevis.</title>
        <authorList>
            <person name="Session A.M."/>
            <person name="Uno Y."/>
            <person name="Kwon T."/>
            <person name="Chapman J.A."/>
            <person name="Toyoda A."/>
            <person name="Takahashi S."/>
            <person name="Fukui A."/>
            <person name="Hikosaka A."/>
            <person name="Suzuki A."/>
            <person name="Kondo M."/>
            <person name="van Heeringen S.J."/>
            <person name="Quigley I."/>
            <person name="Heinz S."/>
            <person name="Ogino H."/>
            <person name="Ochi H."/>
            <person name="Hellsten U."/>
            <person name="Lyons J.B."/>
            <person name="Simakov O."/>
            <person name="Putnam N."/>
            <person name="Stites J."/>
            <person name="Kuroki Y."/>
            <person name="Tanaka T."/>
            <person name="Michiue T."/>
            <person name="Watanabe M."/>
            <person name="Bogdanovic O."/>
            <person name="Lister R."/>
            <person name="Georgiou G."/>
            <person name="Paranjpe S.S."/>
            <person name="van Kruijsbergen I."/>
            <person name="Shu S."/>
            <person name="Carlson J."/>
            <person name="Kinoshita T."/>
            <person name="Ohta Y."/>
            <person name="Mawaribuchi S."/>
            <person name="Jenkins J."/>
            <person name="Grimwood J."/>
            <person name="Schmutz J."/>
            <person name="Mitros T."/>
            <person name="Mozaffari S.V."/>
            <person name="Suzuki Y."/>
            <person name="Haramoto Y."/>
            <person name="Yamamoto T.S."/>
            <person name="Takagi C."/>
            <person name="Heald R."/>
            <person name="Miller K."/>
            <person name="Haudenschild C."/>
            <person name="Kitzman J."/>
            <person name="Nakayama T."/>
            <person name="Izutsu Y."/>
            <person name="Robert J."/>
            <person name="Fortriede J."/>
            <person name="Burns K."/>
            <person name="Lotay V."/>
            <person name="Karimi K."/>
            <person name="Yasuoka Y."/>
            <person name="Dichmann D.S."/>
            <person name="Flajnik M.F."/>
            <person name="Houston D.W."/>
            <person name="Shendure J."/>
            <person name="DuPasquier L."/>
            <person name="Vize P.D."/>
            <person name="Zorn A.M."/>
            <person name="Ito M."/>
            <person name="Marcotte E.M."/>
            <person name="Wallingford J.B."/>
            <person name="Ito Y."/>
            <person name="Asashima M."/>
            <person name="Ueno N."/>
            <person name="Matsuda Y."/>
            <person name="Veenstra G.J."/>
            <person name="Fujiyama A."/>
            <person name="Harland R.M."/>
            <person name="Taira M."/>
            <person name="Rokhsar D.S."/>
        </authorList>
    </citation>
    <scope>NUCLEOTIDE SEQUENCE [LARGE SCALE GENOMIC DNA]</scope>
    <source>
        <strain evidence="4">J</strain>
    </source>
</reference>
<feature type="region of interest" description="Disordered" evidence="2">
    <location>
        <begin position="61"/>
        <end position="89"/>
    </location>
</feature>
<comment type="similarity">
    <text evidence="1">Belongs to the IER family.</text>
</comment>
<evidence type="ECO:0000313" key="3">
    <source>
        <dbReference type="EMBL" id="OCT90482.1"/>
    </source>
</evidence>
<dbReference type="OMA" id="SKRACLW"/>
<evidence type="ECO:0000313" key="4">
    <source>
        <dbReference type="Proteomes" id="UP000694892"/>
    </source>
</evidence>
<dbReference type="OrthoDB" id="8937180at2759"/>
<accession>A0A974HU28</accession>
<dbReference type="AGR" id="Xenbase:XB-GENE-6460383"/>
<sequence>MESRAQMIAHQEAVHREAQRIASLSAMKLLRTRTQRGGMRLHRSLQLATLLRSARDLIVSTILPQEEPQPPAAPAARESRKRRSEGPRLAELVPSKRACLWQVIPRPQPQGGAFPGMAEILQRLIGSVPQPQPLGCREAFAVPGFHSRPVEAF</sequence>
<dbReference type="CTD" id="100316913"/>
<dbReference type="RefSeq" id="NP_001163914.1">
    <property type="nucleotide sequence ID" value="NM_001170443.1"/>
</dbReference>
<proteinExistence type="inferred from homology"/>
<dbReference type="EMBL" id="CM004470">
    <property type="protein sequence ID" value="OCT90482.1"/>
    <property type="molecule type" value="Genomic_DNA"/>
</dbReference>
<dbReference type="Pfam" id="PF05760">
    <property type="entry name" value="IER"/>
    <property type="match status" value="1"/>
</dbReference>
<evidence type="ECO:0000313" key="5">
    <source>
        <dbReference type="Xenbase" id="XB-GENE-6460383"/>
    </source>
</evidence>
<dbReference type="Xenbase" id="XB-GENE-6460383">
    <property type="gene designation" value="ier2.L"/>
</dbReference>
<gene>
    <name evidence="5" type="primary">ier2.L</name>
    <name evidence="3" type="ORF">XELAEV_18019097mg</name>
</gene>
<evidence type="ECO:0000256" key="1">
    <source>
        <dbReference type="ARBA" id="ARBA00006186"/>
    </source>
</evidence>
<dbReference type="AlphaFoldDB" id="A0A974HU28"/>
<organism evidence="3 4">
    <name type="scientific">Xenopus laevis</name>
    <name type="common">African clawed frog</name>
    <dbReference type="NCBI Taxonomy" id="8355"/>
    <lineage>
        <taxon>Eukaryota</taxon>
        <taxon>Metazoa</taxon>
        <taxon>Chordata</taxon>
        <taxon>Craniata</taxon>
        <taxon>Vertebrata</taxon>
        <taxon>Euteleostomi</taxon>
        <taxon>Amphibia</taxon>
        <taxon>Batrachia</taxon>
        <taxon>Anura</taxon>
        <taxon>Pipoidea</taxon>
        <taxon>Pipidae</taxon>
        <taxon>Xenopodinae</taxon>
        <taxon>Xenopus</taxon>
        <taxon>Xenopus</taxon>
    </lineage>
</organism>
<dbReference type="GeneID" id="100316913"/>
<dbReference type="PANTHER" id="PTHR15895">
    <property type="entry name" value="IMMEDIATE EARLY RESPONSE GENE"/>
    <property type="match status" value="1"/>
</dbReference>
<name>A0A974HU28_XENLA</name>
<dbReference type="Proteomes" id="UP000694892">
    <property type="component" value="Chromosome 3L"/>
</dbReference>
<dbReference type="KEGG" id="xla:100316913"/>
<dbReference type="InterPro" id="IPR008653">
    <property type="entry name" value="IER"/>
</dbReference>
<evidence type="ECO:0000256" key="2">
    <source>
        <dbReference type="SAM" id="MobiDB-lite"/>
    </source>
</evidence>